<organism evidence="1 2">
    <name type="scientific">Nonomuraea guangzhouensis</name>
    <dbReference type="NCBI Taxonomy" id="1291555"/>
    <lineage>
        <taxon>Bacteria</taxon>
        <taxon>Bacillati</taxon>
        <taxon>Actinomycetota</taxon>
        <taxon>Actinomycetes</taxon>
        <taxon>Streptosporangiales</taxon>
        <taxon>Streptosporangiaceae</taxon>
        <taxon>Nonomuraea</taxon>
    </lineage>
</organism>
<keyword evidence="2" id="KW-1185">Reference proteome</keyword>
<proteinExistence type="predicted"/>
<comment type="caution">
    <text evidence="1">The sequence shown here is derived from an EMBL/GenBank/DDBJ whole genome shotgun (WGS) entry which is preliminary data.</text>
</comment>
<evidence type="ECO:0000313" key="1">
    <source>
        <dbReference type="EMBL" id="MFD1545788.1"/>
    </source>
</evidence>
<dbReference type="Proteomes" id="UP001597097">
    <property type="component" value="Unassembled WGS sequence"/>
</dbReference>
<accession>A0ABW4GTW8</accession>
<evidence type="ECO:0000313" key="2">
    <source>
        <dbReference type="Proteomes" id="UP001597097"/>
    </source>
</evidence>
<protein>
    <submittedName>
        <fullName evidence="1">Uncharacterized protein</fullName>
    </submittedName>
</protein>
<name>A0ABW4GTW8_9ACTN</name>
<reference evidence="2" key="1">
    <citation type="journal article" date="2019" name="Int. J. Syst. Evol. Microbiol.">
        <title>The Global Catalogue of Microorganisms (GCM) 10K type strain sequencing project: providing services to taxonomists for standard genome sequencing and annotation.</title>
        <authorList>
            <consortium name="The Broad Institute Genomics Platform"/>
            <consortium name="The Broad Institute Genome Sequencing Center for Infectious Disease"/>
            <person name="Wu L."/>
            <person name="Ma J."/>
        </authorList>
    </citation>
    <scope>NUCLEOTIDE SEQUENCE [LARGE SCALE GENOMIC DNA]</scope>
    <source>
        <strain evidence="2">CGMCC 1.15399</strain>
    </source>
</reference>
<gene>
    <name evidence="1" type="ORF">ACFSJ0_52715</name>
</gene>
<dbReference type="RefSeq" id="WP_219539471.1">
    <property type="nucleotide sequence ID" value="NZ_JAHKRM010000063.1"/>
</dbReference>
<sequence length="58" mass="6291">MEELADGVRRSVRGPFVELRTALESGDSYAARVHTTGLEGLLRLAEDHHVALTSAEEA</sequence>
<dbReference type="EMBL" id="JBHUCM010000050">
    <property type="protein sequence ID" value="MFD1545788.1"/>
    <property type="molecule type" value="Genomic_DNA"/>
</dbReference>